<evidence type="ECO:0000256" key="2">
    <source>
        <dbReference type="ARBA" id="ARBA00022692"/>
    </source>
</evidence>
<keyword evidence="2 6" id="KW-0812">Transmembrane</keyword>
<feature type="transmembrane region" description="Helical" evidence="6">
    <location>
        <begin position="306"/>
        <end position="329"/>
    </location>
</feature>
<keyword evidence="9" id="KW-1185">Reference proteome</keyword>
<dbReference type="Pfam" id="PF03151">
    <property type="entry name" value="TPT"/>
    <property type="match status" value="1"/>
</dbReference>
<dbReference type="Proteomes" id="UP000765509">
    <property type="component" value="Unassembled WGS sequence"/>
</dbReference>
<dbReference type="EMBL" id="AVOT02002299">
    <property type="protein sequence ID" value="MBW0469878.1"/>
    <property type="molecule type" value="Genomic_DNA"/>
</dbReference>
<dbReference type="InterPro" id="IPR004853">
    <property type="entry name" value="Sugar_P_trans_dom"/>
</dbReference>
<accession>A0A9Q3BRC9</accession>
<feature type="transmembrane region" description="Helical" evidence="6">
    <location>
        <begin position="379"/>
        <end position="399"/>
    </location>
</feature>
<feature type="compositionally biased region" description="Low complexity" evidence="5">
    <location>
        <begin position="35"/>
        <end position="63"/>
    </location>
</feature>
<feature type="transmembrane region" description="Helical" evidence="6">
    <location>
        <begin position="341"/>
        <end position="359"/>
    </location>
</feature>
<feature type="transmembrane region" description="Helical" evidence="6">
    <location>
        <begin position="165"/>
        <end position="182"/>
    </location>
</feature>
<dbReference type="OrthoDB" id="10261634at2759"/>
<evidence type="ECO:0000313" key="9">
    <source>
        <dbReference type="Proteomes" id="UP000765509"/>
    </source>
</evidence>
<reference evidence="8" key="1">
    <citation type="submission" date="2021-03" db="EMBL/GenBank/DDBJ databases">
        <title>Draft genome sequence of rust myrtle Austropuccinia psidii MF-1, a brazilian biotype.</title>
        <authorList>
            <person name="Quecine M.C."/>
            <person name="Pachon D.M.R."/>
            <person name="Bonatelli M.L."/>
            <person name="Correr F.H."/>
            <person name="Franceschini L.M."/>
            <person name="Leite T.F."/>
            <person name="Margarido G.R.A."/>
            <person name="Almeida C.A."/>
            <person name="Ferrarezi J.A."/>
            <person name="Labate C.A."/>
        </authorList>
    </citation>
    <scope>NUCLEOTIDE SEQUENCE</scope>
    <source>
        <strain evidence="8">MF-1</strain>
    </source>
</reference>
<keyword evidence="4 6" id="KW-0472">Membrane</keyword>
<evidence type="ECO:0000256" key="3">
    <source>
        <dbReference type="ARBA" id="ARBA00022989"/>
    </source>
</evidence>
<evidence type="ECO:0000313" key="8">
    <source>
        <dbReference type="EMBL" id="MBW0469878.1"/>
    </source>
</evidence>
<evidence type="ECO:0000256" key="1">
    <source>
        <dbReference type="ARBA" id="ARBA00004141"/>
    </source>
</evidence>
<evidence type="ECO:0000256" key="6">
    <source>
        <dbReference type="SAM" id="Phobius"/>
    </source>
</evidence>
<dbReference type="AlphaFoldDB" id="A0A9Q3BRC9"/>
<dbReference type="InterPro" id="IPR050186">
    <property type="entry name" value="TPT_transporter"/>
</dbReference>
<feature type="region of interest" description="Disordered" evidence="5">
    <location>
        <begin position="35"/>
        <end position="101"/>
    </location>
</feature>
<comment type="caution">
    <text evidence="8">The sequence shown here is derived from an EMBL/GenBank/DDBJ whole genome shotgun (WGS) entry which is preliminary data.</text>
</comment>
<feature type="transmembrane region" description="Helical" evidence="6">
    <location>
        <begin position="188"/>
        <end position="207"/>
    </location>
</feature>
<organism evidence="8 9">
    <name type="scientific">Austropuccinia psidii MF-1</name>
    <dbReference type="NCBI Taxonomy" id="1389203"/>
    <lineage>
        <taxon>Eukaryota</taxon>
        <taxon>Fungi</taxon>
        <taxon>Dikarya</taxon>
        <taxon>Basidiomycota</taxon>
        <taxon>Pucciniomycotina</taxon>
        <taxon>Pucciniomycetes</taxon>
        <taxon>Pucciniales</taxon>
        <taxon>Sphaerophragmiaceae</taxon>
        <taxon>Austropuccinia</taxon>
    </lineage>
</organism>
<dbReference type="PANTHER" id="PTHR11132">
    <property type="entry name" value="SOLUTE CARRIER FAMILY 35"/>
    <property type="match status" value="1"/>
</dbReference>
<evidence type="ECO:0000256" key="4">
    <source>
        <dbReference type="ARBA" id="ARBA00023136"/>
    </source>
</evidence>
<feature type="compositionally biased region" description="Low complexity" evidence="5">
    <location>
        <begin position="70"/>
        <end position="101"/>
    </location>
</feature>
<comment type="subcellular location">
    <subcellularLocation>
        <location evidence="1">Membrane</location>
        <topology evidence="1">Multi-pass membrane protein</topology>
    </subcellularLocation>
</comment>
<evidence type="ECO:0000256" key="5">
    <source>
        <dbReference type="SAM" id="MobiDB-lite"/>
    </source>
</evidence>
<name>A0A9Q3BRC9_9BASI</name>
<feature type="domain" description="Sugar phosphate transporter" evidence="7">
    <location>
        <begin position="169"/>
        <end position="449"/>
    </location>
</feature>
<keyword evidence="3 6" id="KW-1133">Transmembrane helix</keyword>
<gene>
    <name evidence="8" type="ORF">O181_009593</name>
</gene>
<dbReference type="GO" id="GO:0016020">
    <property type="term" value="C:membrane"/>
    <property type="evidence" value="ECO:0007669"/>
    <property type="project" value="UniProtKB-SubCell"/>
</dbReference>
<feature type="transmembrane region" description="Helical" evidence="6">
    <location>
        <begin position="228"/>
        <end position="251"/>
    </location>
</feature>
<protein>
    <recommendedName>
        <fullName evidence="7">Sugar phosphate transporter domain-containing protein</fullName>
    </recommendedName>
</protein>
<proteinExistence type="predicted"/>
<sequence length="514" mass="56381">MSKLSSSPSIFTHFNQSDDETISTALSSPTRQLLPNSILIPSRNNNSNINNDSSSNSDSNKLSFQLKRIPSQTSLHSTSSLRSSPSSSSKSSPTLPSSSSPFSNSILNQNQSIFQQINPHVTFSNQSSLSPPKIRKLYSRQINHPKNIKNSSALKSLIISKLDTPSAWLIYYFAFNLGLTIYNKRVLIAFPFPWTLTAIHTLSGTIGSKLAHANKLFSAARLSRNHTLTLVAFSVLYTVNIAVSNLSLHLVTVPFHQVVRATTPLFTIILSIGCFGKTYSAETYASLIIVVLGVGLSTYGDYGWTASGLFLTLLGTILASLKTVVTNAIQVGRLRLNPLDLLMRMSPLAFIQCVIYAYLTGEMQRVTEYASQEMDRRKAIGLMMNGMIAFGLNVVSFTANKKTSALTMTVAANVKQVLTILLAIVVFDLVITPTNLMGILLTLIGGAYYGKIEFNQYQGNLIKSKEERMLITIEKGSGELKNIEMKKFLKSDEKDSLTVSPIVTHLITPFKGKT</sequence>
<feature type="transmembrane region" description="Helical" evidence="6">
    <location>
        <begin position="420"/>
        <end position="449"/>
    </location>
</feature>
<evidence type="ECO:0000259" key="7">
    <source>
        <dbReference type="Pfam" id="PF03151"/>
    </source>
</evidence>